<dbReference type="GO" id="GO:0061630">
    <property type="term" value="F:ubiquitin protein ligase activity"/>
    <property type="evidence" value="ECO:0007669"/>
    <property type="project" value="TreeGrafter"/>
</dbReference>
<dbReference type="GO" id="GO:0005737">
    <property type="term" value="C:cytoplasm"/>
    <property type="evidence" value="ECO:0007669"/>
    <property type="project" value="TreeGrafter"/>
</dbReference>
<keyword evidence="3" id="KW-0862">Zinc</keyword>
<dbReference type="AlphaFoldDB" id="A0A4R0R675"/>
<evidence type="ECO:0000256" key="4">
    <source>
        <dbReference type="PROSITE-ProRule" id="PRU00175"/>
    </source>
</evidence>
<feature type="region of interest" description="Disordered" evidence="5">
    <location>
        <begin position="1"/>
        <end position="122"/>
    </location>
</feature>
<feature type="compositionally biased region" description="Low complexity" evidence="5">
    <location>
        <begin position="362"/>
        <end position="373"/>
    </location>
</feature>
<dbReference type="PANTHER" id="PTHR15710:SF243">
    <property type="entry name" value="E3 UBIQUITIN-PROTEIN LIGASE PRAJA-2 ISOFORM X1"/>
    <property type="match status" value="1"/>
</dbReference>
<feature type="compositionally biased region" description="Pro residues" evidence="5">
    <location>
        <begin position="536"/>
        <end position="548"/>
    </location>
</feature>
<evidence type="ECO:0000256" key="5">
    <source>
        <dbReference type="SAM" id="MobiDB-lite"/>
    </source>
</evidence>
<name>A0A4R0R675_9APHY</name>
<reference evidence="7 8" key="1">
    <citation type="submission" date="2018-11" db="EMBL/GenBank/DDBJ databases">
        <title>Genome assembly of Steccherinum ochraceum LE-BIN_3174, the white-rot fungus of the Steccherinaceae family (The Residual Polyporoid clade, Polyporales, Basidiomycota).</title>
        <authorList>
            <person name="Fedorova T.V."/>
            <person name="Glazunova O.A."/>
            <person name="Landesman E.O."/>
            <person name="Moiseenko K.V."/>
            <person name="Psurtseva N.V."/>
            <person name="Savinova O.S."/>
            <person name="Shakhova N.V."/>
            <person name="Tyazhelova T.V."/>
            <person name="Vasina D.V."/>
        </authorList>
    </citation>
    <scope>NUCLEOTIDE SEQUENCE [LARGE SCALE GENOMIC DNA]</scope>
    <source>
        <strain evidence="7 8">LE-BIN_3174</strain>
    </source>
</reference>
<proteinExistence type="predicted"/>
<dbReference type="InterPro" id="IPR013083">
    <property type="entry name" value="Znf_RING/FYVE/PHD"/>
</dbReference>
<feature type="compositionally biased region" description="Acidic residues" evidence="5">
    <location>
        <begin position="564"/>
        <end position="576"/>
    </location>
</feature>
<evidence type="ECO:0000256" key="1">
    <source>
        <dbReference type="ARBA" id="ARBA00022723"/>
    </source>
</evidence>
<organism evidence="7 8">
    <name type="scientific">Steccherinum ochraceum</name>
    <dbReference type="NCBI Taxonomy" id="92696"/>
    <lineage>
        <taxon>Eukaryota</taxon>
        <taxon>Fungi</taxon>
        <taxon>Dikarya</taxon>
        <taxon>Basidiomycota</taxon>
        <taxon>Agaricomycotina</taxon>
        <taxon>Agaricomycetes</taxon>
        <taxon>Polyporales</taxon>
        <taxon>Steccherinaceae</taxon>
        <taxon>Steccherinum</taxon>
    </lineage>
</organism>
<evidence type="ECO:0000259" key="6">
    <source>
        <dbReference type="PROSITE" id="PS50089"/>
    </source>
</evidence>
<dbReference type="PROSITE" id="PS50089">
    <property type="entry name" value="ZF_RING_2"/>
    <property type="match status" value="1"/>
</dbReference>
<dbReference type="UniPathway" id="UPA00143"/>
<feature type="region of interest" description="Disordered" evidence="5">
    <location>
        <begin position="306"/>
        <end position="430"/>
    </location>
</feature>
<keyword evidence="2 4" id="KW-0863">Zinc-finger</keyword>
<feature type="compositionally biased region" description="Acidic residues" evidence="5">
    <location>
        <begin position="38"/>
        <end position="67"/>
    </location>
</feature>
<feature type="compositionally biased region" description="Basic and acidic residues" evidence="5">
    <location>
        <begin position="78"/>
        <end position="90"/>
    </location>
</feature>
<evidence type="ECO:0000256" key="3">
    <source>
        <dbReference type="ARBA" id="ARBA00022833"/>
    </source>
</evidence>
<dbReference type="GO" id="GO:0016567">
    <property type="term" value="P:protein ubiquitination"/>
    <property type="evidence" value="ECO:0007669"/>
    <property type="project" value="UniProtKB-UniPathway"/>
</dbReference>
<feature type="compositionally biased region" description="Acidic residues" evidence="5">
    <location>
        <begin position="384"/>
        <end position="424"/>
    </location>
</feature>
<dbReference type="SUPFAM" id="SSF57850">
    <property type="entry name" value="RING/U-box"/>
    <property type="match status" value="1"/>
</dbReference>
<dbReference type="InterPro" id="IPR001841">
    <property type="entry name" value="Znf_RING"/>
</dbReference>
<feature type="domain" description="RING-type" evidence="6">
    <location>
        <begin position="224"/>
        <end position="292"/>
    </location>
</feature>
<keyword evidence="8" id="KW-1185">Reference proteome</keyword>
<dbReference type="Pfam" id="PF13639">
    <property type="entry name" value="zf-RING_2"/>
    <property type="match status" value="1"/>
</dbReference>
<dbReference type="GO" id="GO:0008270">
    <property type="term" value="F:zinc ion binding"/>
    <property type="evidence" value="ECO:0007669"/>
    <property type="project" value="UniProtKB-KW"/>
</dbReference>
<dbReference type="PANTHER" id="PTHR15710">
    <property type="entry name" value="E3 UBIQUITIN-PROTEIN LIGASE PRAJA"/>
    <property type="match status" value="1"/>
</dbReference>
<dbReference type="Proteomes" id="UP000292702">
    <property type="component" value="Unassembled WGS sequence"/>
</dbReference>
<dbReference type="Gene3D" id="3.30.40.10">
    <property type="entry name" value="Zinc/RING finger domain, C3HC4 (zinc finger)"/>
    <property type="match status" value="1"/>
</dbReference>
<accession>A0A4R0R675</accession>
<comment type="caution">
    <text evidence="7">The sequence shown here is derived from an EMBL/GenBank/DDBJ whole genome shotgun (WGS) entry which is preliminary data.</text>
</comment>
<feature type="compositionally biased region" description="Polar residues" evidence="5">
    <location>
        <begin position="102"/>
        <end position="114"/>
    </location>
</feature>
<evidence type="ECO:0000256" key="2">
    <source>
        <dbReference type="ARBA" id="ARBA00022771"/>
    </source>
</evidence>
<dbReference type="OrthoDB" id="8062037at2759"/>
<keyword evidence="1" id="KW-0479">Metal-binding</keyword>
<evidence type="ECO:0000313" key="7">
    <source>
        <dbReference type="EMBL" id="TCD62882.1"/>
    </source>
</evidence>
<protein>
    <recommendedName>
        <fullName evidence="6">RING-type domain-containing protein</fullName>
    </recommendedName>
</protein>
<dbReference type="EMBL" id="RWJN01000338">
    <property type="protein sequence ID" value="TCD62882.1"/>
    <property type="molecule type" value="Genomic_DNA"/>
</dbReference>
<sequence length="634" mass="70198">MPPSAPRSRRPVTVDNDDDDPGMASDGSMPSLQTVSDSSDDDFSDDDEEDSDEFVSDEDDADEEVDEDMPRLVPASEDAPRRQSRAHDPALHQPAPRATRSEGVQANEDATTHTYPLPSGVRGATIPAWPPMDRRAPHMNTFSDYVNTDPVLRNILGAMQGPLGALQGAQLLYAFGQVAGPPPPDKDPQRAETIIAALEKVPADLITRYEKLRAGNGEHDCDGCPICRESLLEEPPVMEEEDLPSVAFFAELPYFSEEERFILAFPCPGKHIFHNTCLSPWLARKTTCPSCRFDVDPDSLTLRLETLHPQHPAARPSRQRSEAPRRKWAPPKVPSFPEWLEEEEARAADPTRRPAPPPPSAPSVAGPSSPSRAQASPTWRMQEVPDEDDEGAWTTDEDDEDDEEDEEEDEDEEDEDEEDEDDDVERQFAVMPQYQRELGFPPFPFAEPPAEGGYTVGVGNMDNPAYREERRRFLRSLMDPNNPLQLFLGDGEGDVPTLIPVRERRRGAGRDDDDDDDGPPPLMDNDFAMRTRLFMPPGPPAGVRPRPQPEGDVDDLPPLVPEVPSDEEDSEDDDDIPPLVGESDQTPPVQVPTGAAAHLPPWLDPRSNHNPAASFEMLNELADIVLGNTIEDVD</sequence>
<dbReference type="STRING" id="92696.A0A4R0R675"/>
<feature type="region of interest" description="Disordered" evidence="5">
    <location>
        <begin position="485"/>
        <end position="611"/>
    </location>
</feature>
<gene>
    <name evidence="7" type="ORF">EIP91_006266</name>
</gene>
<evidence type="ECO:0000313" key="8">
    <source>
        <dbReference type="Proteomes" id="UP000292702"/>
    </source>
</evidence>